<protein>
    <submittedName>
        <fullName evidence="1">Uncharacterized protein</fullName>
    </submittedName>
</protein>
<dbReference type="EMBL" id="CP115174">
    <property type="protein sequence ID" value="WBO23937.1"/>
    <property type="molecule type" value="Genomic_DNA"/>
</dbReference>
<name>A0ABY7NQW5_9SPHN</name>
<keyword evidence="2" id="KW-1185">Reference proteome</keyword>
<organism evidence="1 2">
    <name type="scientific">Sphingomonas abietis</name>
    <dbReference type="NCBI Taxonomy" id="3012344"/>
    <lineage>
        <taxon>Bacteria</taxon>
        <taxon>Pseudomonadati</taxon>
        <taxon>Pseudomonadota</taxon>
        <taxon>Alphaproteobacteria</taxon>
        <taxon>Sphingomonadales</taxon>
        <taxon>Sphingomonadaceae</taxon>
        <taxon>Sphingomonas</taxon>
    </lineage>
</organism>
<dbReference type="Proteomes" id="UP001210865">
    <property type="component" value="Chromosome"/>
</dbReference>
<sequence>MATNPDAAVKSAAKKVRVLVAHEEHRPHHVLTLPTKEADAAVKDGWACDDPEGIAYSEKNEAQPAAEKA</sequence>
<evidence type="ECO:0000313" key="2">
    <source>
        <dbReference type="Proteomes" id="UP001210865"/>
    </source>
</evidence>
<accession>A0ABY7NQW5</accession>
<reference evidence="1 2" key="1">
    <citation type="submission" date="2022-12" db="EMBL/GenBank/DDBJ databases">
        <title>Sphingomonas abieness sp. nov., an endophytic bacterium isolated from Abies koreana.</title>
        <authorList>
            <person name="Jiang L."/>
            <person name="Lee J."/>
        </authorList>
    </citation>
    <scope>NUCLEOTIDE SEQUENCE [LARGE SCALE GENOMIC DNA]</scope>
    <source>
        <strain evidence="2">PAMB 00755</strain>
    </source>
</reference>
<evidence type="ECO:0000313" key="1">
    <source>
        <dbReference type="EMBL" id="WBO23937.1"/>
    </source>
</evidence>
<gene>
    <name evidence="1" type="ORF">PBT88_07460</name>
</gene>
<dbReference type="RefSeq" id="WP_270078566.1">
    <property type="nucleotide sequence ID" value="NZ_CP115174.1"/>
</dbReference>
<proteinExistence type="predicted"/>